<feature type="chain" id="PRO_5015083616" evidence="1">
    <location>
        <begin position="17"/>
        <end position="195"/>
    </location>
</feature>
<dbReference type="EMBL" id="PGCJ01000833">
    <property type="protein sequence ID" value="PLW18348.1"/>
    <property type="molecule type" value="Genomic_DNA"/>
</dbReference>
<keyword evidence="6" id="KW-1185">Reference proteome</keyword>
<sequence length="195" mass="22243">MKLDVMASCLVPLALASGIIASLDFLRGDFGGIVNWNSRRKVTKVLDYAVLFQDQTYAVQKQVSPSTPRQVVKFFRVHRPSIPKSDSQYWKTFNTDAGSNTHFLSAVLHDDEEAWLHVCGIHHRGSVWRISRMESSTKEIYTNPQSITNDQFQAVKIPWKTDADRKPFKIYWMGYIENSIDDASSSTEAPRVDED</sequence>
<dbReference type="Proteomes" id="UP000235392">
    <property type="component" value="Unassembled WGS sequence"/>
</dbReference>
<dbReference type="EMBL" id="PGCI01000666">
    <property type="protein sequence ID" value="PLW22354.1"/>
    <property type="molecule type" value="Genomic_DNA"/>
</dbReference>
<feature type="signal peptide" evidence="1">
    <location>
        <begin position="1"/>
        <end position="16"/>
    </location>
</feature>
<keyword evidence="1" id="KW-0732">Signal</keyword>
<evidence type="ECO:0000313" key="6">
    <source>
        <dbReference type="Proteomes" id="UP000235388"/>
    </source>
</evidence>
<evidence type="ECO:0000313" key="3">
    <source>
        <dbReference type="EMBL" id="PLW22354.1"/>
    </source>
</evidence>
<evidence type="ECO:0000313" key="2">
    <source>
        <dbReference type="EMBL" id="PLW18348.1"/>
    </source>
</evidence>
<evidence type="ECO:0000313" key="4">
    <source>
        <dbReference type="EMBL" id="PLW48887.1"/>
    </source>
</evidence>
<accession>A0A2N5SYN9</accession>
<dbReference type="AlphaFoldDB" id="A0A2N5SYN9"/>
<evidence type="ECO:0000313" key="7">
    <source>
        <dbReference type="Proteomes" id="UP000235392"/>
    </source>
</evidence>
<proteinExistence type="predicted"/>
<organism evidence="2 6">
    <name type="scientific">Puccinia coronata f. sp. avenae</name>
    <dbReference type="NCBI Taxonomy" id="200324"/>
    <lineage>
        <taxon>Eukaryota</taxon>
        <taxon>Fungi</taxon>
        <taxon>Dikarya</taxon>
        <taxon>Basidiomycota</taxon>
        <taxon>Pucciniomycotina</taxon>
        <taxon>Pucciniomycetes</taxon>
        <taxon>Pucciniales</taxon>
        <taxon>Pucciniaceae</taxon>
        <taxon>Puccinia</taxon>
    </lineage>
</organism>
<evidence type="ECO:0000256" key="1">
    <source>
        <dbReference type="SAM" id="SignalP"/>
    </source>
</evidence>
<name>A0A2N5SYN9_9BASI</name>
<comment type="caution">
    <text evidence="2">The sequence shown here is derived from an EMBL/GenBank/DDBJ whole genome shotgun (WGS) entry which is preliminary data.</text>
</comment>
<reference evidence="6 7" key="1">
    <citation type="submission" date="2017-11" db="EMBL/GenBank/DDBJ databases">
        <title>De novo assembly and phasing of dikaryotic genomes from two isolates of Puccinia coronata f. sp. avenae, the causal agent of oat crown rust.</title>
        <authorList>
            <person name="Miller M.E."/>
            <person name="Zhang Y."/>
            <person name="Omidvar V."/>
            <person name="Sperschneider J."/>
            <person name="Schwessinger B."/>
            <person name="Raley C."/>
            <person name="Palmer J.M."/>
            <person name="Garnica D."/>
            <person name="Upadhyaya N."/>
            <person name="Rathjen J."/>
            <person name="Taylor J.M."/>
            <person name="Park R.F."/>
            <person name="Dodds P.N."/>
            <person name="Hirsch C.D."/>
            <person name="Kianian S.F."/>
            <person name="Figueroa M."/>
        </authorList>
    </citation>
    <scope>NUCLEOTIDE SEQUENCE [LARGE SCALE GENOMIC DNA]</scope>
    <source>
        <strain evidence="2">12NC29</strain>
        <strain evidence="3">12SD80</strain>
    </source>
</reference>
<dbReference type="EMBL" id="PGCJ01000065">
    <property type="protein sequence ID" value="PLW53259.1"/>
    <property type="molecule type" value="Genomic_DNA"/>
</dbReference>
<dbReference type="Proteomes" id="UP000235388">
    <property type="component" value="Unassembled WGS sequence"/>
</dbReference>
<gene>
    <name evidence="5" type="ORF">PCANC_07483</name>
    <name evidence="2" type="ORF">PCANC_14194</name>
    <name evidence="4" type="ORF">PCASD_02826</name>
    <name evidence="3" type="ORF">PCASD_15899</name>
</gene>
<dbReference type="EMBL" id="PGCI01000020">
    <property type="protein sequence ID" value="PLW48887.1"/>
    <property type="molecule type" value="Genomic_DNA"/>
</dbReference>
<evidence type="ECO:0000313" key="5">
    <source>
        <dbReference type="EMBL" id="PLW53259.1"/>
    </source>
</evidence>
<protein>
    <submittedName>
        <fullName evidence="2">Uncharacterized protein</fullName>
    </submittedName>
</protein>